<evidence type="ECO:0000313" key="4">
    <source>
        <dbReference type="EMBL" id="MBB3174127.1"/>
    </source>
</evidence>
<dbReference type="CDD" id="cd05931">
    <property type="entry name" value="FAAL"/>
    <property type="match status" value="1"/>
</dbReference>
<keyword evidence="2 4" id="KW-0436">Ligase</keyword>
<dbReference type="Gene3D" id="3.30.300.30">
    <property type="match status" value="1"/>
</dbReference>
<name>A0A839UWD2_9PROT</name>
<dbReference type="Gene3D" id="3.40.50.12780">
    <property type="entry name" value="N-terminal domain of ligase-like"/>
    <property type="match status" value="1"/>
</dbReference>
<dbReference type="InterPro" id="IPR042099">
    <property type="entry name" value="ANL_N_sf"/>
</dbReference>
<dbReference type="NCBIfam" id="NF006624">
    <property type="entry name" value="PRK09192.1"/>
    <property type="match status" value="1"/>
</dbReference>
<organism evidence="4 5">
    <name type="scientific">Endobacter medicaginis</name>
    <dbReference type="NCBI Taxonomy" id="1181271"/>
    <lineage>
        <taxon>Bacteria</taxon>
        <taxon>Pseudomonadati</taxon>
        <taxon>Pseudomonadota</taxon>
        <taxon>Alphaproteobacteria</taxon>
        <taxon>Acetobacterales</taxon>
        <taxon>Acetobacteraceae</taxon>
        <taxon>Endobacter</taxon>
    </lineage>
</organism>
<dbReference type="InterPro" id="IPR000873">
    <property type="entry name" value="AMP-dep_synth/lig_dom"/>
</dbReference>
<sequence length="576" mass="61433">MSLPLPSGNSIPQRKGDFPTILAALDYAATGETGLDFYDVRGNLGASLSYRQLRDDSLDLARRLLGLGLGRGARVALVAETSPDFVRAFFACLYAGLVPAPVPLPAALGGRQAYLAHIGKLAIDSRASVLLAPATVAAWFEPVAESMGLRLCGTVASLAAVEPSTEALPVAGPDDLAYLQFSSGSTRSPAGVAVLQKALMANVAGILSHGLRIRPGDRAMSWLPLYHDMGLVGFLLASLGGQITVDFLATQDFARRPQLWLSLISDRRATISYSPSFGYELCIRRAEQVAALGLDLSCWRVAGIGGDMIRPEVLRRFSAIFAGHGFDPRAFVPSYGMAEATLALTFTPEGQGLEVDEIDVDRMEHDEIAVVAHGASRRRRKVVLCGTPIPGTELEIRDAEGRPLGERRIGRIYARGPSLMAGYDGRPEETAAILSPEGWLDTGDLGYRLAGQLVITGRAKDLIIINGRNIWPQDLEWSVEQAVPEIRSGKIAAFSIEDEGEEVVVIAAEARPSAGAAEELERTIAGALRAQHGIAGRVVLLPPGALPYTSSGKLSRTAARQRYLTGTLLPAIERAA</sequence>
<evidence type="ECO:0000256" key="1">
    <source>
        <dbReference type="ARBA" id="ARBA00006432"/>
    </source>
</evidence>
<keyword evidence="5" id="KW-1185">Reference proteome</keyword>
<dbReference type="PANTHER" id="PTHR22754:SF32">
    <property type="entry name" value="DISCO-INTERACTING PROTEIN 2"/>
    <property type="match status" value="1"/>
</dbReference>
<comment type="caution">
    <text evidence="4">The sequence shown here is derived from an EMBL/GenBank/DDBJ whole genome shotgun (WGS) entry which is preliminary data.</text>
</comment>
<dbReference type="EC" id="6.2.1.-" evidence="4"/>
<accession>A0A839UWD2</accession>
<dbReference type="GO" id="GO:0016874">
    <property type="term" value="F:ligase activity"/>
    <property type="evidence" value="ECO:0007669"/>
    <property type="project" value="UniProtKB-KW"/>
</dbReference>
<dbReference type="AlphaFoldDB" id="A0A839UWD2"/>
<dbReference type="SUPFAM" id="SSF56801">
    <property type="entry name" value="Acetyl-CoA synthetase-like"/>
    <property type="match status" value="1"/>
</dbReference>
<proteinExistence type="inferred from homology"/>
<dbReference type="InterPro" id="IPR040097">
    <property type="entry name" value="FAAL/FAAC"/>
</dbReference>
<dbReference type="GO" id="GO:0070566">
    <property type="term" value="F:adenylyltransferase activity"/>
    <property type="evidence" value="ECO:0007669"/>
    <property type="project" value="TreeGrafter"/>
</dbReference>
<dbReference type="RefSeq" id="WP_183275137.1">
    <property type="nucleotide sequence ID" value="NZ_JACHXV010000006.1"/>
</dbReference>
<dbReference type="EMBL" id="JACHXV010000006">
    <property type="protein sequence ID" value="MBB3174127.1"/>
    <property type="molecule type" value="Genomic_DNA"/>
</dbReference>
<dbReference type="GO" id="GO:0006633">
    <property type="term" value="P:fatty acid biosynthetic process"/>
    <property type="evidence" value="ECO:0007669"/>
    <property type="project" value="TreeGrafter"/>
</dbReference>
<dbReference type="PANTHER" id="PTHR22754">
    <property type="entry name" value="DISCO-INTERACTING PROTEIN 2 DIP2 -RELATED"/>
    <property type="match status" value="1"/>
</dbReference>
<dbReference type="GO" id="GO:0005886">
    <property type="term" value="C:plasma membrane"/>
    <property type="evidence" value="ECO:0007669"/>
    <property type="project" value="TreeGrafter"/>
</dbReference>
<protein>
    <submittedName>
        <fullName evidence="4">Fatty-acyl-CoA synthase</fullName>
        <ecNumber evidence="4">6.2.1.-</ecNumber>
    </submittedName>
</protein>
<gene>
    <name evidence="4" type="ORF">FHR90_001963</name>
</gene>
<comment type="similarity">
    <text evidence="1">Belongs to the ATP-dependent AMP-binding enzyme family.</text>
</comment>
<evidence type="ECO:0000256" key="2">
    <source>
        <dbReference type="ARBA" id="ARBA00022598"/>
    </source>
</evidence>
<dbReference type="Pfam" id="PF00501">
    <property type="entry name" value="AMP-binding"/>
    <property type="match status" value="1"/>
</dbReference>
<reference evidence="4 5" key="1">
    <citation type="submission" date="2020-08" db="EMBL/GenBank/DDBJ databases">
        <title>Genomic Encyclopedia of Type Strains, Phase III (KMG-III): the genomes of soil and plant-associated and newly described type strains.</title>
        <authorList>
            <person name="Whitman W."/>
        </authorList>
    </citation>
    <scope>NUCLEOTIDE SEQUENCE [LARGE SCALE GENOMIC DNA]</scope>
    <source>
        <strain evidence="4 5">CECT 8088</strain>
    </source>
</reference>
<evidence type="ECO:0000259" key="3">
    <source>
        <dbReference type="Pfam" id="PF00501"/>
    </source>
</evidence>
<evidence type="ECO:0000313" key="5">
    <source>
        <dbReference type="Proteomes" id="UP000557688"/>
    </source>
</evidence>
<feature type="domain" description="AMP-dependent synthetase/ligase" evidence="3">
    <location>
        <begin position="45"/>
        <end position="423"/>
    </location>
</feature>
<dbReference type="Proteomes" id="UP000557688">
    <property type="component" value="Unassembled WGS sequence"/>
</dbReference>
<dbReference type="InterPro" id="IPR045851">
    <property type="entry name" value="AMP-bd_C_sf"/>
</dbReference>